<dbReference type="EMBL" id="JBAMIC010000002">
    <property type="protein sequence ID" value="KAK7113661.1"/>
    <property type="molecule type" value="Genomic_DNA"/>
</dbReference>
<feature type="domain" description="2',5'-phosphodiesterase 12-like N-terminal" evidence="2">
    <location>
        <begin position="126"/>
        <end position="219"/>
    </location>
</feature>
<protein>
    <recommendedName>
        <fullName evidence="5">2',5'-phosphodiesterase 12</fullName>
    </recommendedName>
</protein>
<dbReference type="GO" id="GO:0000288">
    <property type="term" value="P:nuclear-transcribed mRNA catabolic process, deadenylation-dependent decay"/>
    <property type="evidence" value="ECO:0007669"/>
    <property type="project" value="TreeGrafter"/>
</dbReference>
<dbReference type="GO" id="GO:0005739">
    <property type="term" value="C:mitochondrion"/>
    <property type="evidence" value="ECO:0007669"/>
    <property type="project" value="TreeGrafter"/>
</dbReference>
<dbReference type="SUPFAM" id="SSF56219">
    <property type="entry name" value="DNase I-like"/>
    <property type="match status" value="1"/>
</dbReference>
<evidence type="ECO:0000313" key="3">
    <source>
        <dbReference type="EMBL" id="KAK7113661.1"/>
    </source>
</evidence>
<feature type="domain" description="Endonuclease/exonuclease/phosphatase" evidence="1">
    <location>
        <begin position="259"/>
        <end position="477"/>
    </location>
</feature>
<dbReference type="InterPro" id="IPR048821">
    <property type="entry name" value="PDE12-like_N"/>
</dbReference>
<comment type="caution">
    <text evidence="3">The sequence shown here is derived from an EMBL/GenBank/DDBJ whole genome shotgun (WGS) entry which is preliminary data.</text>
</comment>
<proteinExistence type="predicted"/>
<evidence type="ECO:0000313" key="4">
    <source>
        <dbReference type="Proteomes" id="UP001374579"/>
    </source>
</evidence>
<keyword evidence="4" id="KW-1185">Reference proteome</keyword>
<organism evidence="3 4">
    <name type="scientific">Littorina saxatilis</name>
    <dbReference type="NCBI Taxonomy" id="31220"/>
    <lineage>
        <taxon>Eukaryota</taxon>
        <taxon>Metazoa</taxon>
        <taxon>Spiralia</taxon>
        <taxon>Lophotrochozoa</taxon>
        <taxon>Mollusca</taxon>
        <taxon>Gastropoda</taxon>
        <taxon>Caenogastropoda</taxon>
        <taxon>Littorinimorpha</taxon>
        <taxon>Littorinoidea</taxon>
        <taxon>Littorinidae</taxon>
        <taxon>Littorina</taxon>
    </lineage>
</organism>
<dbReference type="PANTHER" id="PTHR12121:SF37">
    <property type="entry name" value="2',5'-PHOSPHODIESTERASE 12"/>
    <property type="match status" value="1"/>
</dbReference>
<dbReference type="Pfam" id="PF21171">
    <property type="entry name" value="PDE12-like_N"/>
    <property type="match status" value="1"/>
</dbReference>
<dbReference type="Gene3D" id="3.60.10.10">
    <property type="entry name" value="Endonuclease/exonuclease/phosphatase"/>
    <property type="match status" value="1"/>
</dbReference>
<dbReference type="AlphaFoldDB" id="A0AAN9BY66"/>
<dbReference type="PANTHER" id="PTHR12121">
    <property type="entry name" value="CARBON CATABOLITE REPRESSOR PROTEIN 4"/>
    <property type="match status" value="1"/>
</dbReference>
<dbReference type="Proteomes" id="UP001374579">
    <property type="component" value="Unassembled WGS sequence"/>
</dbReference>
<evidence type="ECO:0008006" key="5">
    <source>
        <dbReference type="Google" id="ProtNLM"/>
    </source>
</evidence>
<name>A0AAN9BY66_9CAEN</name>
<dbReference type="InterPro" id="IPR036691">
    <property type="entry name" value="Endo/exonu/phosph_ase_sf"/>
</dbReference>
<reference evidence="3 4" key="1">
    <citation type="submission" date="2024-02" db="EMBL/GenBank/DDBJ databases">
        <title>Chromosome-scale genome assembly of the rough periwinkle Littorina saxatilis.</title>
        <authorList>
            <person name="De Jode A."/>
            <person name="Faria R."/>
            <person name="Formenti G."/>
            <person name="Sims Y."/>
            <person name="Smith T.P."/>
            <person name="Tracey A."/>
            <person name="Wood J.M.D."/>
            <person name="Zagrodzka Z.B."/>
            <person name="Johannesson K."/>
            <person name="Butlin R.K."/>
            <person name="Leder E.H."/>
        </authorList>
    </citation>
    <scope>NUCLEOTIDE SEQUENCE [LARGE SCALE GENOMIC DNA]</scope>
    <source>
        <strain evidence="3">Snail1</strain>
        <tissue evidence="3">Muscle</tissue>
    </source>
</reference>
<accession>A0AAN9BY66</accession>
<dbReference type="InterPro" id="IPR005135">
    <property type="entry name" value="Endo/exonuclease/phosphatase"/>
</dbReference>
<sequence>MASTYVRCIPGDEKMQITVEYCHEGSTSRAYNLDRKQFEEVGTALNRLKTNLAKSLFKKKKKKKNVPANSSAGEDREEDAENNLNVLIINTNGRKVDETVPNNTAWIEGNRLRIGNTDIPISVNAPTVKLLPLPSSIMAGFPVFPRFELEFADLQNSVFTWERLESSPKEEVLGAEGGDSNSDNSAVSHKCFDQIYTPTTADIDFRLKLTCVPGRNGQVGREDFVVSDDVKPGPGVCPFETRHLFTPTRTEPDGFRVVSYNLLADIYSDSEFAREVLFPHCPPYALDMDYRRQLLLKEITGYNADIICLQEVDRKVFENELLPSLDLLGYTGSLKVKGQQGCEGVAIFIHRDKFRIVSQEDVSLTEMMLSDPACSDLRASVEKLPKLQAKMDERSTVLQTMVVESLQQRGKYLCLANTHLYFHPAASHVRLLQGATSVRHIEAVCRPYIQQGKSIAVVFCGDFNSSPSQGIVQLMTKKNVPQDYGDWSSGKENYQVNLALPLPSKYTKYSKPNNSHHLAIEEAKILFL</sequence>
<dbReference type="GO" id="GO:0000175">
    <property type="term" value="F:3'-5'-RNA exonuclease activity"/>
    <property type="evidence" value="ECO:0007669"/>
    <property type="project" value="TreeGrafter"/>
</dbReference>
<dbReference type="InterPro" id="IPR050410">
    <property type="entry name" value="CCR4/nocturin_mRNA_transcr"/>
</dbReference>
<dbReference type="Pfam" id="PF03372">
    <property type="entry name" value="Exo_endo_phos"/>
    <property type="match status" value="1"/>
</dbReference>
<gene>
    <name evidence="3" type="ORF">V1264_012910</name>
</gene>
<evidence type="ECO:0000259" key="1">
    <source>
        <dbReference type="Pfam" id="PF03372"/>
    </source>
</evidence>
<evidence type="ECO:0000259" key="2">
    <source>
        <dbReference type="Pfam" id="PF21171"/>
    </source>
</evidence>